<dbReference type="Proteomes" id="UP000011885">
    <property type="component" value="Unassembled WGS sequence"/>
</dbReference>
<sequence>MVHIGMCDGSSRTLTDTVDQGVFLNLMLRDDRQVLGEY</sequence>
<organism evidence="1 2">
    <name type="scientific">Rhodopirellula sallentina SM41</name>
    <dbReference type="NCBI Taxonomy" id="1263870"/>
    <lineage>
        <taxon>Bacteria</taxon>
        <taxon>Pseudomonadati</taxon>
        <taxon>Planctomycetota</taxon>
        <taxon>Planctomycetia</taxon>
        <taxon>Pirellulales</taxon>
        <taxon>Pirellulaceae</taxon>
        <taxon>Rhodopirellula</taxon>
    </lineage>
</organism>
<comment type="caution">
    <text evidence="1">The sequence shown here is derived from an EMBL/GenBank/DDBJ whole genome shotgun (WGS) entry which is preliminary data.</text>
</comment>
<name>M5U5Q6_9BACT</name>
<gene>
    <name evidence="1" type="ORF">RSSM_01791</name>
</gene>
<protein>
    <submittedName>
        <fullName evidence="1">Uncharacterized protein</fullName>
    </submittedName>
</protein>
<reference evidence="1 2" key="1">
    <citation type="journal article" date="2013" name="Mar. Genomics">
        <title>Expression of sulfatases in Rhodopirellula baltica and the diversity of sulfatases in the genus Rhodopirellula.</title>
        <authorList>
            <person name="Wegner C.E."/>
            <person name="Richter-Heitmann T."/>
            <person name="Klindworth A."/>
            <person name="Klockow C."/>
            <person name="Richter M."/>
            <person name="Achstetter T."/>
            <person name="Glockner F.O."/>
            <person name="Harder J."/>
        </authorList>
    </citation>
    <scope>NUCLEOTIDE SEQUENCE [LARGE SCALE GENOMIC DNA]</scope>
    <source>
        <strain evidence="1 2">SM41</strain>
    </source>
</reference>
<evidence type="ECO:0000313" key="1">
    <source>
        <dbReference type="EMBL" id="EMI56775.1"/>
    </source>
</evidence>
<dbReference type="AlphaFoldDB" id="M5U5Q6"/>
<dbReference type="PATRIC" id="fig|1263870.3.peg.1916"/>
<proteinExistence type="predicted"/>
<evidence type="ECO:0000313" key="2">
    <source>
        <dbReference type="Proteomes" id="UP000011885"/>
    </source>
</evidence>
<accession>M5U5Q6</accession>
<keyword evidence="2" id="KW-1185">Reference proteome</keyword>
<dbReference type="EMBL" id="ANOH01000123">
    <property type="protein sequence ID" value="EMI56775.1"/>
    <property type="molecule type" value="Genomic_DNA"/>
</dbReference>